<organism evidence="2 3">
    <name type="scientific">Paenibacillus athensensis</name>
    <dbReference type="NCBI Taxonomy" id="1967502"/>
    <lineage>
        <taxon>Bacteria</taxon>
        <taxon>Bacillati</taxon>
        <taxon>Bacillota</taxon>
        <taxon>Bacilli</taxon>
        <taxon>Bacillales</taxon>
        <taxon>Paenibacillaceae</taxon>
        <taxon>Paenibacillus</taxon>
    </lineage>
</organism>
<dbReference type="InterPro" id="IPR001763">
    <property type="entry name" value="Rhodanese-like_dom"/>
</dbReference>
<feature type="domain" description="Rhodanese" evidence="1">
    <location>
        <begin position="19"/>
        <end position="102"/>
    </location>
</feature>
<dbReference type="InterPro" id="IPR036873">
    <property type="entry name" value="Rhodanese-like_dom_sf"/>
</dbReference>
<dbReference type="Proteomes" id="UP000298246">
    <property type="component" value="Unassembled WGS sequence"/>
</dbReference>
<evidence type="ECO:0000313" key="3">
    <source>
        <dbReference type="Proteomes" id="UP000298246"/>
    </source>
</evidence>
<dbReference type="SUPFAM" id="SSF52821">
    <property type="entry name" value="Rhodanese/Cell cycle control phosphatase"/>
    <property type="match status" value="1"/>
</dbReference>
<keyword evidence="2" id="KW-0808">Transferase</keyword>
<keyword evidence="3" id="KW-1185">Reference proteome</keyword>
<dbReference type="PANTHER" id="PTHR43031:SF1">
    <property type="entry name" value="PYRIDINE NUCLEOTIDE-DISULPHIDE OXIDOREDUCTASE"/>
    <property type="match status" value="1"/>
</dbReference>
<dbReference type="Gene3D" id="3.40.250.10">
    <property type="entry name" value="Rhodanese-like domain"/>
    <property type="match status" value="1"/>
</dbReference>
<comment type="caution">
    <text evidence="2">The sequence shown here is derived from an EMBL/GenBank/DDBJ whole genome shotgun (WGS) entry which is preliminary data.</text>
</comment>
<dbReference type="AlphaFoldDB" id="A0A4Y8Q849"/>
<dbReference type="PANTHER" id="PTHR43031">
    <property type="entry name" value="FAD-DEPENDENT OXIDOREDUCTASE"/>
    <property type="match status" value="1"/>
</dbReference>
<dbReference type="OrthoDB" id="9800872at2"/>
<sequence length="107" mass="12314">MEVESVHPREFVAALERKELEDSLILDVREQHEWNYYHLDEAVLVPMNQLPGRLGELPDDKPIYVVCAHGVRSYMVCEFMKERGFEQVINVDGGMAAIGMLRGFAYD</sequence>
<accession>A0A4Y8Q849</accession>
<dbReference type="SMART" id="SM00450">
    <property type="entry name" value="RHOD"/>
    <property type="match status" value="1"/>
</dbReference>
<evidence type="ECO:0000313" key="2">
    <source>
        <dbReference type="EMBL" id="TFE90479.1"/>
    </source>
</evidence>
<protein>
    <submittedName>
        <fullName evidence="2">Sulfurtransferase</fullName>
    </submittedName>
</protein>
<gene>
    <name evidence="2" type="ORF">B5M42_04215</name>
</gene>
<dbReference type="Pfam" id="PF00581">
    <property type="entry name" value="Rhodanese"/>
    <property type="match status" value="1"/>
</dbReference>
<dbReference type="InterPro" id="IPR050229">
    <property type="entry name" value="GlpE_sulfurtransferase"/>
</dbReference>
<proteinExistence type="predicted"/>
<evidence type="ECO:0000259" key="1">
    <source>
        <dbReference type="PROSITE" id="PS50206"/>
    </source>
</evidence>
<dbReference type="CDD" id="cd00158">
    <property type="entry name" value="RHOD"/>
    <property type="match status" value="1"/>
</dbReference>
<name>A0A4Y8Q849_9BACL</name>
<dbReference type="GO" id="GO:0016740">
    <property type="term" value="F:transferase activity"/>
    <property type="evidence" value="ECO:0007669"/>
    <property type="project" value="UniProtKB-KW"/>
</dbReference>
<dbReference type="RefSeq" id="WP_134750083.1">
    <property type="nucleotide sequence ID" value="NZ_MYFO02000008.1"/>
</dbReference>
<dbReference type="EMBL" id="MYFO01000004">
    <property type="protein sequence ID" value="TFE90479.1"/>
    <property type="molecule type" value="Genomic_DNA"/>
</dbReference>
<dbReference type="PROSITE" id="PS50206">
    <property type="entry name" value="RHODANESE_3"/>
    <property type="match status" value="1"/>
</dbReference>
<reference evidence="2 3" key="1">
    <citation type="submission" date="2017-03" db="EMBL/GenBank/DDBJ databases">
        <title>Isolation of Levoglucosan Utilizing Bacteria.</title>
        <authorList>
            <person name="Arya A.S."/>
        </authorList>
    </citation>
    <scope>NUCLEOTIDE SEQUENCE [LARGE SCALE GENOMIC DNA]</scope>
    <source>
        <strain evidence="2 3">MEC069</strain>
    </source>
</reference>